<dbReference type="Proteomes" id="UP001165064">
    <property type="component" value="Unassembled WGS sequence"/>
</dbReference>
<reference evidence="1" key="1">
    <citation type="submission" date="2023-04" db="EMBL/GenBank/DDBJ databases">
        <title>Ambrosiozyma monospora NBRC 10751.</title>
        <authorList>
            <person name="Ichikawa N."/>
            <person name="Sato H."/>
            <person name="Tonouchi N."/>
        </authorList>
    </citation>
    <scope>NUCLEOTIDE SEQUENCE</scope>
    <source>
        <strain evidence="1">NBRC 10751</strain>
    </source>
</reference>
<gene>
    <name evidence="1" type="ORF">Amon02_000766900</name>
</gene>
<organism evidence="1 2">
    <name type="scientific">Ambrosiozyma monospora</name>
    <name type="common">Yeast</name>
    <name type="synonym">Endomycopsis monosporus</name>
    <dbReference type="NCBI Taxonomy" id="43982"/>
    <lineage>
        <taxon>Eukaryota</taxon>
        <taxon>Fungi</taxon>
        <taxon>Dikarya</taxon>
        <taxon>Ascomycota</taxon>
        <taxon>Saccharomycotina</taxon>
        <taxon>Pichiomycetes</taxon>
        <taxon>Pichiales</taxon>
        <taxon>Pichiaceae</taxon>
        <taxon>Ambrosiozyma</taxon>
    </lineage>
</organism>
<comment type="caution">
    <text evidence="1">The sequence shown here is derived from an EMBL/GenBank/DDBJ whole genome shotgun (WGS) entry which is preliminary data.</text>
</comment>
<sequence length="324" mass="37025">MEETSFSSSPDKPMSTPPKSSTTSSGFGLLHRTLSAGKSFNKRHSFKKSKAKDKLTVSTTSSTDNKKPPDPEIEELSFDDEQTLSENLGNTNTYSNKNILYTTEADSDTDFFNSGTPSPKTPKQPTMEMNTHHSPQHFQAKEGDLDFYSNYFGNDGAFDEKIVNGCENGFGFPATRPASYPLLYSDEPTGEYEGGMSGNDNFYNSDSEDDELIKHLEVLMEVRKERMASLRAKNPRFRHTQSEMPLSRKGSLQDQTIIEEDEEGEDHELAVIEREQKIKKERLKEQQQRELDELHFKQQQEKLQLQQQQALEKQRTKEIQSQQR</sequence>
<evidence type="ECO:0000313" key="1">
    <source>
        <dbReference type="EMBL" id="GME85587.1"/>
    </source>
</evidence>
<accession>A0ACB5TCA8</accession>
<keyword evidence="2" id="KW-1185">Reference proteome</keyword>
<proteinExistence type="predicted"/>
<name>A0ACB5TCA8_AMBMO</name>
<evidence type="ECO:0000313" key="2">
    <source>
        <dbReference type="Proteomes" id="UP001165064"/>
    </source>
</evidence>
<dbReference type="EMBL" id="BSXS01006457">
    <property type="protein sequence ID" value="GME85587.1"/>
    <property type="molecule type" value="Genomic_DNA"/>
</dbReference>
<protein>
    <submittedName>
        <fullName evidence="1">Unnamed protein product</fullName>
    </submittedName>
</protein>